<evidence type="ECO:0000313" key="2">
    <source>
        <dbReference type="Proteomes" id="UP000787472"/>
    </source>
</evidence>
<gene>
    <name evidence="1" type="ORF">G8770_02115</name>
</gene>
<comment type="caution">
    <text evidence="1">The sequence shown here is derived from an EMBL/GenBank/DDBJ whole genome shotgun (WGS) entry which is preliminary data.</text>
</comment>
<name>A0A9E5MJQ6_9GAMM</name>
<dbReference type="AlphaFoldDB" id="A0A9E5MJQ6"/>
<dbReference type="EMBL" id="JAAONZ010000001">
    <property type="protein sequence ID" value="NHO64342.1"/>
    <property type="molecule type" value="Genomic_DNA"/>
</dbReference>
<organism evidence="1 2">
    <name type="scientific">Pseudomaricurvus hydrocarbonicus</name>
    <dbReference type="NCBI Taxonomy" id="1470433"/>
    <lineage>
        <taxon>Bacteria</taxon>
        <taxon>Pseudomonadati</taxon>
        <taxon>Pseudomonadota</taxon>
        <taxon>Gammaproteobacteria</taxon>
        <taxon>Cellvibrionales</taxon>
        <taxon>Cellvibrionaceae</taxon>
        <taxon>Pseudomaricurvus</taxon>
    </lineage>
</organism>
<protein>
    <submittedName>
        <fullName evidence="1">Uncharacterized protein</fullName>
    </submittedName>
</protein>
<keyword evidence="2" id="KW-1185">Reference proteome</keyword>
<reference evidence="1" key="1">
    <citation type="submission" date="2020-03" db="EMBL/GenBank/DDBJ databases">
        <authorList>
            <person name="Guo F."/>
        </authorList>
    </citation>
    <scope>NUCLEOTIDE SEQUENCE</scope>
    <source>
        <strain evidence="1">JCM 30134</strain>
    </source>
</reference>
<sequence>MSIKDKFTDDEWKLVLQSPMLTGIAITAADPSGLWGMLKEGFGVASSLQQAKASPGDSLPGMISSAFDHAEGRKLAQENLKEQFKGKKPAQAADIAVTRLGDVCAIVAAKAPEQVEAYKTFIRAIAQKVAESATEGGFLGFGGEKVSAAEQKTLDDIDRVLG</sequence>
<dbReference type="Proteomes" id="UP000787472">
    <property type="component" value="Unassembled WGS sequence"/>
</dbReference>
<evidence type="ECO:0000313" key="1">
    <source>
        <dbReference type="EMBL" id="NHO64342.1"/>
    </source>
</evidence>
<dbReference type="RefSeq" id="WP_167181251.1">
    <property type="nucleotide sequence ID" value="NZ_JAAONZ010000001.1"/>
</dbReference>
<accession>A0A9E5MJQ6</accession>
<proteinExistence type="predicted"/>